<keyword evidence="1" id="KW-1133">Transmembrane helix</keyword>
<reference evidence="2 3" key="1">
    <citation type="submission" date="2017-12" db="EMBL/GenBank/DDBJ databases">
        <authorList>
            <person name="Pombert J.-F."/>
            <person name="Haag K.L."/>
            <person name="Ebert D."/>
        </authorList>
    </citation>
    <scope>NUCLEOTIDE SEQUENCE [LARGE SCALE GENOMIC DNA]</scope>
    <source>
        <strain evidence="2">BE-OM-2</strain>
    </source>
</reference>
<dbReference type="VEuPathDB" id="MicrosporidiaDB:CWI39_0092p0010"/>
<accession>A0A4Q9LKS4</accession>
<evidence type="ECO:0000313" key="3">
    <source>
        <dbReference type="Proteomes" id="UP000291404"/>
    </source>
</evidence>
<evidence type="ECO:0000256" key="1">
    <source>
        <dbReference type="SAM" id="Phobius"/>
    </source>
</evidence>
<sequence length="795" mass="94092">MYFKSRKLRILTEKNRQRIFWGLIIYICSIYSTTVSFFVINDESCIFDFIANDSILETSEQQNNSVNSIHAEEKITFLKNDIIRVESYNTNPKFYNSYIVTIPYKDSMLLNSKYIKDLFVSNAKNIRICLKNVSYTGLLLFLKLIDNPDVSINQMKIQDFLEILMFLTILDIQKSKERDGFLKEILRNIIFSMANINSNFDYKKYSENCGYESIKKCIFRDLFIFFIDTVTFKTRRTQNFMVFSEIADLSINSPYIYFSSKEIPKNNSNSKFYLRFEANDIENISKIIEQEYLINTWIFLNKIANIDILYLIFNEKSAYKKAIILFSNVTFHAENLYIYSYENPIKLFMNKNVTPFSKKLKVLKLKCNFTTKEIRKLLNLCKTIRGITLKTIILDFEILGLLIDFFIKNPDKHCKVFCTTYIFLGTTIQFIRKLPNNLSLHAINFQKGSDIVNISLEYMPFFQTDKYCYIHTNNSIIPNNFVFLELSNFKNLTLNYKHCSSPYKLDCNVFTPLKYLKTVKYFTLQNIVICDELLLYFLESNTIVLFRVIDFVCNYSLKFLENNDTYNRKLESINFINSLSYFDFGIMIYLSRFQRVVGLKLIDISINSLKIYLKSIFNNILGSKFKLIHQIYLLILKITTKSSTKEKCNIFELISETYEISDLVQIEYCVYEITETDYYFFSKMKNLKFISIYVRNRSKIIEFCRLLYNYEPDITITDLYINVSRIQKNDIKAFKKLKKLSVLSLLCDTIDYETVSIIKKSDFKKTAFIIRAPVRANRSVEINTYLDSEFRNNFL</sequence>
<proteinExistence type="predicted"/>
<dbReference type="VEuPathDB" id="MicrosporidiaDB:CWI36_0177p0010"/>
<keyword evidence="3" id="KW-1185">Reference proteome</keyword>
<protein>
    <submittedName>
        <fullName evidence="2">Uncharacterized protein</fullName>
    </submittedName>
</protein>
<name>A0A4Q9LKS4_9MICR</name>
<organism evidence="2 3">
    <name type="scientific">Hamiltosporidium magnivora</name>
    <dbReference type="NCBI Taxonomy" id="148818"/>
    <lineage>
        <taxon>Eukaryota</taxon>
        <taxon>Fungi</taxon>
        <taxon>Fungi incertae sedis</taxon>
        <taxon>Microsporidia</taxon>
        <taxon>Dubosqiidae</taxon>
        <taxon>Hamiltosporidium</taxon>
    </lineage>
</organism>
<feature type="transmembrane region" description="Helical" evidence="1">
    <location>
        <begin position="20"/>
        <end position="40"/>
    </location>
</feature>
<comment type="caution">
    <text evidence="2">The sequence shown here is derived from an EMBL/GenBank/DDBJ whole genome shotgun (WGS) entry which is preliminary data.</text>
</comment>
<dbReference type="AlphaFoldDB" id="A0A4Q9LKS4"/>
<dbReference type="EMBL" id="PITI01000177">
    <property type="protein sequence ID" value="TBU08135.1"/>
    <property type="molecule type" value="Genomic_DNA"/>
</dbReference>
<dbReference type="Proteomes" id="UP000291404">
    <property type="component" value="Unassembled WGS sequence"/>
</dbReference>
<evidence type="ECO:0000313" key="2">
    <source>
        <dbReference type="EMBL" id="TBU08135.1"/>
    </source>
</evidence>
<keyword evidence="1" id="KW-0472">Membrane</keyword>
<gene>
    <name evidence="2" type="ORF">CWI36_0177p0010</name>
</gene>
<keyword evidence="1" id="KW-0812">Transmembrane</keyword>